<sequence length="123" mass="14137">MVKISHRFASLVYQITAFREVEITARRFALRCTGPCDYRSSEAIVPQTFRGRHSLEWTKLCATRVVVNGAGHEKNIFKIYLSKVHGKVHGTLHYTWQGPSTFSKIQMTLRLPLDHVLENHVDT</sequence>
<proteinExistence type="predicted"/>
<gene>
    <name evidence="1" type="ORF">V1477_002758</name>
</gene>
<name>A0ABD2CYD0_VESMC</name>
<comment type="caution">
    <text evidence="1">The sequence shown here is derived from an EMBL/GenBank/DDBJ whole genome shotgun (WGS) entry which is preliminary data.</text>
</comment>
<protein>
    <submittedName>
        <fullName evidence="1">Uncharacterized protein</fullName>
    </submittedName>
</protein>
<evidence type="ECO:0000313" key="1">
    <source>
        <dbReference type="EMBL" id="KAL2749148.1"/>
    </source>
</evidence>
<evidence type="ECO:0000313" key="2">
    <source>
        <dbReference type="Proteomes" id="UP001607303"/>
    </source>
</evidence>
<organism evidence="1 2">
    <name type="scientific">Vespula maculifrons</name>
    <name type="common">Eastern yellow jacket</name>
    <name type="synonym">Wasp</name>
    <dbReference type="NCBI Taxonomy" id="7453"/>
    <lineage>
        <taxon>Eukaryota</taxon>
        <taxon>Metazoa</taxon>
        <taxon>Ecdysozoa</taxon>
        <taxon>Arthropoda</taxon>
        <taxon>Hexapoda</taxon>
        <taxon>Insecta</taxon>
        <taxon>Pterygota</taxon>
        <taxon>Neoptera</taxon>
        <taxon>Endopterygota</taxon>
        <taxon>Hymenoptera</taxon>
        <taxon>Apocrita</taxon>
        <taxon>Aculeata</taxon>
        <taxon>Vespoidea</taxon>
        <taxon>Vespidae</taxon>
        <taxon>Vespinae</taxon>
        <taxon>Vespula</taxon>
    </lineage>
</organism>
<reference evidence="1 2" key="1">
    <citation type="journal article" date="2024" name="Ann. Entomol. Soc. Am.">
        <title>Genomic analyses of the southern and eastern yellowjacket wasps (Hymenoptera: Vespidae) reveal evolutionary signatures of social life.</title>
        <authorList>
            <person name="Catto M.A."/>
            <person name="Caine P.B."/>
            <person name="Orr S.E."/>
            <person name="Hunt B.G."/>
            <person name="Goodisman M.A.D."/>
        </authorList>
    </citation>
    <scope>NUCLEOTIDE SEQUENCE [LARGE SCALE GENOMIC DNA]</scope>
    <source>
        <strain evidence="1">232</strain>
        <tissue evidence="1">Head and thorax</tissue>
    </source>
</reference>
<accession>A0ABD2CYD0</accession>
<keyword evidence="2" id="KW-1185">Reference proteome</keyword>
<dbReference type="EMBL" id="JAYRBN010000028">
    <property type="protein sequence ID" value="KAL2749148.1"/>
    <property type="molecule type" value="Genomic_DNA"/>
</dbReference>
<dbReference type="Proteomes" id="UP001607303">
    <property type="component" value="Unassembled WGS sequence"/>
</dbReference>
<dbReference type="AlphaFoldDB" id="A0ABD2CYD0"/>